<evidence type="ECO:0000259" key="1">
    <source>
        <dbReference type="Pfam" id="PF13403"/>
    </source>
</evidence>
<dbReference type="AlphaFoldDB" id="A0A7W9EZ45"/>
<comment type="caution">
    <text evidence="2">The sequence shown here is derived from an EMBL/GenBank/DDBJ whole genome shotgun (WGS) entry which is preliminary data.</text>
</comment>
<dbReference type="Pfam" id="PF13403">
    <property type="entry name" value="Hint_2"/>
    <property type="match status" value="1"/>
</dbReference>
<evidence type="ECO:0000313" key="2">
    <source>
        <dbReference type="EMBL" id="MBB5723339.1"/>
    </source>
</evidence>
<dbReference type="InterPro" id="IPR036844">
    <property type="entry name" value="Hint_dom_sf"/>
</dbReference>
<dbReference type="Proteomes" id="UP000535415">
    <property type="component" value="Unassembled WGS sequence"/>
</dbReference>
<organism evidence="2 3">
    <name type="scientific">Yoonia ponticola</name>
    <dbReference type="NCBI Taxonomy" id="1524255"/>
    <lineage>
        <taxon>Bacteria</taxon>
        <taxon>Pseudomonadati</taxon>
        <taxon>Pseudomonadota</taxon>
        <taxon>Alphaproteobacteria</taxon>
        <taxon>Rhodobacterales</taxon>
        <taxon>Paracoccaceae</taxon>
        <taxon>Yoonia</taxon>
    </lineage>
</organism>
<dbReference type="InterPro" id="IPR028992">
    <property type="entry name" value="Hedgehog/Intein_dom"/>
</dbReference>
<keyword evidence="3" id="KW-1185">Reference proteome</keyword>
<accession>A0A7W9EZ45</accession>
<reference evidence="2 3" key="1">
    <citation type="submission" date="2020-08" db="EMBL/GenBank/DDBJ databases">
        <title>Genomic Encyclopedia of Type Strains, Phase IV (KMG-IV): sequencing the most valuable type-strain genomes for metagenomic binning, comparative biology and taxonomic classification.</title>
        <authorList>
            <person name="Goeker M."/>
        </authorList>
    </citation>
    <scope>NUCLEOTIDE SEQUENCE [LARGE SCALE GENOMIC DNA]</scope>
    <source>
        <strain evidence="2 3">DSM 101064</strain>
    </source>
</reference>
<evidence type="ECO:0000313" key="3">
    <source>
        <dbReference type="Proteomes" id="UP000535415"/>
    </source>
</evidence>
<dbReference type="RefSeq" id="WP_246414724.1">
    <property type="nucleotide sequence ID" value="NZ_JACIJM010000009.1"/>
</dbReference>
<dbReference type="SUPFAM" id="SSF51294">
    <property type="entry name" value="Hedgehog/intein (Hint) domain"/>
    <property type="match status" value="1"/>
</dbReference>
<dbReference type="Gene3D" id="2.170.16.10">
    <property type="entry name" value="Hedgehog/Intein (Hint) domain"/>
    <property type="match status" value="1"/>
</dbReference>
<gene>
    <name evidence="2" type="ORF">FHS72_002979</name>
</gene>
<protein>
    <recommendedName>
        <fullName evidence="1">Hedgehog/Intein (Hint) domain-containing protein</fullName>
    </recommendedName>
</protein>
<sequence length="212" mass="23111">MATNNGMWGDNTGVGMSAADQQSAGIPCFTPGAMIATPLGERAIETLQVGDQVMTRDHGLQDIRWVGQRAVAARDKLAPILIQPGVVTGQEMPLLVSPQHRMLFTGYRAELLFGESEVLIAAKHLLDGRDVIRQDGGQVTYIHVLFDSHEVIYANGAATESFHPGDEGIAGIDDAARAELFTIFPELRADISRYGQTARRCLRKHEAVMVRM</sequence>
<proteinExistence type="predicted"/>
<dbReference type="EMBL" id="JACIJM010000009">
    <property type="protein sequence ID" value="MBB5723339.1"/>
    <property type="molecule type" value="Genomic_DNA"/>
</dbReference>
<feature type="domain" description="Hedgehog/Intein (Hint)" evidence="1">
    <location>
        <begin position="27"/>
        <end position="166"/>
    </location>
</feature>
<name>A0A7W9EZ45_9RHOB</name>